<evidence type="ECO:0000256" key="2">
    <source>
        <dbReference type="ARBA" id="ARBA00005375"/>
    </source>
</evidence>
<keyword evidence="4 8" id="KW-0732">Signal</keyword>
<evidence type="ECO:0000256" key="1">
    <source>
        <dbReference type="ARBA" id="ARBA00000032"/>
    </source>
</evidence>
<dbReference type="GO" id="GO:0003993">
    <property type="term" value="F:acid phosphatase activity"/>
    <property type="evidence" value="ECO:0007669"/>
    <property type="project" value="UniProtKB-EC"/>
</dbReference>
<reference evidence="9" key="1">
    <citation type="submission" date="2022-03" db="EMBL/GenBank/DDBJ databases">
        <authorList>
            <person name="Lindestad O."/>
        </authorList>
    </citation>
    <scope>NUCLEOTIDE SEQUENCE</scope>
</reference>
<dbReference type="EMBL" id="CAKXAJ010026279">
    <property type="protein sequence ID" value="CAH2265213.1"/>
    <property type="molecule type" value="Genomic_DNA"/>
</dbReference>
<feature type="chain" id="PRO_5035947876" description="acid phosphatase" evidence="8">
    <location>
        <begin position="17"/>
        <end position="394"/>
    </location>
</feature>
<keyword evidence="7" id="KW-0325">Glycoprotein</keyword>
<dbReference type="EC" id="3.1.3.2" evidence="3"/>
<organism evidence="9 10">
    <name type="scientific">Pararge aegeria aegeria</name>
    <dbReference type="NCBI Taxonomy" id="348720"/>
    <lineage>
        <taxon>Eukaryota</taxon>
        <taxon>Metazoa</taxon>
        <taxon>Ecdysozoa</taxon>
        <taxon>Arthropoda</taxon>
        <taxon>Hexapoda</taxon>
        <taxon>Insecta</taxon>
        <taxon>Pterygota</taxon>
        <taxon>Neoptera</taxon>
        <taxon>Endopterygota</taxon>
        <taxon>Lepidoptera</taxon>
        <taxon>Glossata</taxon>
        <taxon>Ditrysia</taxon>
        <taxon>Papilionoidea</taxon>
        <taxon>Nymphalidae</taxon>
        <taxon>Satyrinae</taxon>
        <taxon>Satyrini</taxon>
        <taxon>Parargina</taxon>
        <taxon>Pararge</taxon>
    </lineage>
</organism>
<keyword evidence="6" id="KW-1015">Disulfide bond</keyword>
<sequence>MRFILLITLIIVSVVCDTQERSPRVIGSSAPITSNDLIEDSLINNELVVSFVVFRHGDRTPDQAELDLYPAWQIDDKVFFPYGKKAITIEGRQRAFLLGQYLRERYNESISELYLPEEISVRTTDYSRTKMSALVMLAALYMPQDRQRWHPDINWQPVPYNTLPLEDDDLLYFDHCTWYNHLKYKVYEIPPIRNIIDSYRDMFKILSVETGRNITTPEEVFFLDNLFQAMAFSTVTIPKWAEEIMPQIKNMTKIDYYVQYYNRELTRLSSGVLLTDIVNITKAAIAGKEVPKLHLYSAHEHNVAALLAGLRVFVPHQPKYGSAAFLELRRNRVTGKYGVMVMYAPETGGPGLVLPIEDCGGEPICDYDKFISLTQDLLLSRQEYKKLCSTHVMS</sequence>
<evidence type="ECO:0000313" key="10">
    <source>
        <dbReference type="Proteomes" id="UP000838756"/>
    </source>
</evidence>
<dbReference type="InterPro" id="IPR029033">
    <property type="entry name" value="His_PPase_superfam"/>
</dbReference>
<keyword evidence="10" id="KW-1185">Reference proteome</keyword>
<evidence type="ECO:0000256" key="6">
    <source>
        <dbReference type="ARBA" id="ARBA00023157"/>
    </source>
</evidence>
<evidence type="ECO:0000256" key="3">
    <source>
        <dbReference type="ARBA" id="ARBA00012646"/>
    </source>
</evidence>
<evidence type="ECO:0000256" key="7">
    <source>
        <dbReference type="ARBA" id="ARBA00023180"/>
    </source>
</evidence>
<evidence type="ECO:0000256" key="5">
    <source>
        <dbReference type="ARBA" id="ARBA00022801"/>
    </source>
</evidence>
<feature type="signal peptide" evidence="8">
    <location>
        <begin position="1"/>
        <end position="16"/>
    </location>
</feature>
<name>A0A8S4SE10_9NEOP</name>
<protein>
    <recommendedName>
        <fullName evidence="3">acid phosphatase</fullName>
        <ecNumber evidence="3">3.1.3.2</ecNumber>
    </recommendedName>
</protein>
<dbReference type="OrthoDB" id="10257284at2759"/>
<evidence type="ECO:0000313" key="9">
    <source>
        <dbReference type="EMBL" id="CAH2265213.1"/>
    </source>
</evidence>
<dbReference type="Pfam" id="PF00328">
    <property type="entry name" value="His_Phos_2"/>
    <property type="match status" value="1"/>
</dbReference>
<comment type="caution">
    <text evidence="9">The sequence shown here is derived from an EMBL/GenBank/DDBJ whole genome shotgun (WGS) entry which is preliminary data.</text>
</comment>
<proteinExistence type="inferred from homology"/>
<accession>A0A8S4SE10</accession>
<dbReference type="InterPro" id="IPR000560">
    <property type="entry name" value="His_Pase_clade-2"/>
</dbReference>
<dbReference type="Gene3D" id="3.40.50.1240">
    <property type="entry name" value="Phosphoglycerate mutase-like"/>
    <property type="match status" value="1"/>
</dbReference>
<evidence type="ECO:0000256" key="8">
    <source>
        <dbReference type="SAM" id="SignalP"/>
    </source>
</evidence>
<dbReference type="InterPro" id="IPR050645">
    <property type="entry name" value="Histidine_acid_phosphatase"/>
</dbReference>
<comment type="catalytic activity">
    <reaction evidence="1">
        <text>a phosphate monoester + H2O = an alcohol + phosphate</text>
        <dbReference type="Rhea" id="RHEA:15017"/>
        <dbReference type="ChEBI" id="CHEBI:15377"/>
        <dbReference type="ChEBI" id="CHEBI:30879"/>
        <dbReference type="ChEBI" id="CHEBI:43474"/>
        <dbReference type="ChEBI" id="CHEBI:67140"/>
        <dbReference type="EC" id="3.1.3.2"/>
    </reaction>
</comment>
<dbReference type="Proteomes" id="UP000838756">
    <property type="component" value="Unassembled WGS sequence"/>
</dbReference>
<dbReference type="PANTHER" id="PTHR11567:SF211">
    <property type="entry name" value="PROSTATIC ACID PHOSPHATASE"/>
    <property type="match status" value="1"/>
</dbReference>
<dbReference type="CDD" id="cd07061">
    <property type="entry name" value="HP_HAP_like"/>
    <property type="match status" value="1"/>
</dbReference>
<dbReference type="SUPFAM" id="SSF53254">
    <property type="entry name" value="Phosphoglycerate mutase-like"/>
    <property type="match status" value="1"/>
</dbReference>
<keyword evidence="5" id="KW-0378">Hydrolase</keyword>
<comment type="similarity">
    <text evidence="2">Belongs to the histidine acid phosphatase family.</text>
</comment>
<gene>
    <name evidence="9" type="primary">jg19769</name>
    <name evidence="9" type="ORF">PAEG_LOCUS24856</name>
</gene>
<dbReference type="PANTHER" id="PTHR11567">
    <property type="entry name" value="ACID PHOSPHATASE-RELATED"/>
    <property type="match status" value="1"/>
</dbReference>
<evidence type="ECO:0000256" key="4">
    <source>
        <dbReference type="ARBA" id="ARBA00022729"/>
    </source>
</evidence>
<dbReference type="AlphaFoldDB" id="A0A8S4SE10"/>